<reference evidence="1" key="2">
    <citation type="submission" date="2020-06" db="EMBL/GenBank/DDBJ databases">
        <title>Helianthus annuus Genome sequencing and assembly Release 2.</title>
        <authorList>
            <person name="Gouzy J."/>
            <person name="Langlade N."/>
            <person name="Munos S."/>
        </authorList>
    </citation>
    <scope>NUCLEOTIDE SEQUENCE</scope>
    <source>
        <tissue evidence="1">Leaves</tissue>
    </source>
</reference>
<dbReference type="AlphaFoldDB" id="A0A9K3N9I2"/>
<dbReference type="EMBL" id="MNCJ02000324">
    <property type="protein sequence ID" value="KAF5792367.1"/>
    <property type="molecule type" value="Genomic_DNA"/>
</dbReference>
<name>A0A9K3N9I2_HELAN</name>
<accession>A0A9K3N9I2</accession>
<dbReference type="Proteomes" id="UP000215914">
    <property type="component" value="Unassembled WGS sequence"/>
</dbReference>
<gene>
    <name evidence="1" type="ORF">HanXRQr2_Chr09g0405221</name>
</gene>
<proteinExistence type="predicted"/>
<evidence type="ECO:0000313" key="2">
    <source>
        <dbReference type="Proteomes" id="UP000215914"/>
    </source>
</evidence>
<dbReference type="PANTHER" id="PTHR45786">
    <property type="entry name" value="DNA BINDING PROTEIN-LIKE"/>
    <property type="match status" value="1"/>
</dbReference>
<reference evidence="1" key="1">
    <citation type="journal article" date="2017" name="Nature">
        <title>The sunflower genome provides insights into oil metabolism, flowering and Asterid evolution.</title>
        <authorList>
            <person name="Badouin H."/>
            <person name="Gouzy J."/>
            <person name="Grassa C.J."/>
            <person name="Murat F."/>
            <person name="Staton S.E."/>
            <person name="Cottret L."/>
            <person name="Lelandais-Briere C."/>
            <person name="Owens G.L."/>
            <person name="Carrere S."/>
            <person name="Mayjonade B."/>
            <person name="Legrand L."/>
            <person name="Gill N."/>
            <person name="Kane N.C."/>
            <person name="Bowers J.E."/>
            <person name="Hubner S."/>
            <person name="Bellec A."/>
            <person name="Berard A."/>
            <person name="Berges H."/>
            <person name="Blanchet N."/>
            <person name="Boniface M.C."/>
            <person name="Brunel D."/>
            <person name="Catrice O."/>
            <person name="Chaidir N."/>
            <person name="Claudel C."/>
            <person name="Donnadieu C."/>
            <person name="Faraut T."/>
            <person name="Fievet G."/>
            <person name="Helmstetter N."/>
            <person name="King M."/>
            <person name="Knapp S.J."/>
            <person name="Lai Z."/>
            <person name="Le Paslier M.C."/>
            <person name="Lippi Y."/>
            <person name="Lorenzon L."/>
            <person name="Mandel J.R."/>
            <person name="Marage G."/>
            <person name="Marchand G."/>
            <person name="Marquand E."/>
            <person name="Bret-Mestries E."/>
            <person name="Morien E."/>
            <person name="Nambeesan S."/>
            <person name="Nguyen T."/>
            <person name="Pegot-Espagnet P."/>
            <person name="Pouilly N."/>
            <person name="Raftis F."/>
            <person name="Sallet E."/>
            <person name="Schiex T."/>
            <person name="Thomas J."/>
            <person name="Vandecasteele C."/>
            <person name="Vares D."/>
            <person name="Vear F."/>
            <person name="Vautrin S."/>
            <person name="Crespi M."/>
            <person name="Mangin B."/>
            <person name="Burke J.M."/>
            <person name="Salse J."/>
            <person name="Munos S."/>
            <person name="Vincourt P."/>
            <person name="Rieseberg L.H."/>
            <person name="Langlade N.B."/>
        </authorList>
    </citation>
    <scope>NUCLEOTIDE SEQUENCE</scope>
    <source>
        <tissue evidence="1">Leaves</tissue>
    </source>
</reference>
<organism evidence="1 2">
    <name type="scientific">Helianthus annuus</name>
    <name type="common">Common sunflower</name>
    <dbReference type="NCBI Taxonomy" id="4232"/>
    <lineage>
        <taxon>Eukaryota</taxon>
        <taxon>Viridiplantae</taxon>
        <taxon>Streptophyta</taxon>
        <taxon>Embryophyta</taxon>
        <taxon>Tracheophyta</taxon>
        <taxon>Spermatophyta</taxon>
        <taxon>Magnoliopsida</taxon>
        <taxon>eudicotyledons</taxon>
        <taxon>Gunneridae</taxon>
        <taxon>Pentapetalae</taxon>
        <taxon>asterids</taxon>
        <taxon>campanulids</taxon>
        <taxon>Asterales</taxon>
        <taxon>Asteraceae</taxon>
        <taxon>Asteroideae</taxon>
        <taxon>Heliantheae alliance</taxon>
        <taxon>Heliantheae</taxon>
        <taxon>Helianthus</taxon>
    </lineage>
</organism>
<evidence type="ECO:0000313" key="1">
    <source>
        <dbReference type="EMBL" id="KAF5792367.1"/>
    </source>
</evidence>
<evidence type="ECO:0008006" key="3">
    <source>
        <dbReference type="Google" id="ProtNLM"/>
    </source>
</evidence>
<protein>
    <recommendedName>
        <fullName evidence="3">Helitron helicase-like domain-containing protein</fullName>
    </recommendedName>
</protein>
<dbReference type="PANTHER" id="PTHR45786:SF77">
    <property type="entry name" value="HELITRON HELICASE-LIKE DOMAIN-CONTAINING PROTEIN-RELATED"/>
    <property type="match status" value="1"/>
</dbReference>
<comment type="caution">
    <text evidence="1">The sequence shown here is derived from an EMBL/GenBank/DDBJ whole genome shotgun (WGS) entry which is preliminary data.</text>
</comment>
<dbReference type="Gramene" id="mRNA:HanXRQr2_Chr09g0405221">
    <property type="protein sequence ID" value="mRNA:HanXRQr2_Chr09g0405221"/>
    <property type="gene ID" value="HanXRQr2_Chr09g0405221"/>
</dbReference>
<keyword evidence="2" id="KW-1185">Reference proteome</keyword>
<sequence>MFSMTSFGANVDHEINHTPGPYVFKVAGQVSHWLGSLCPPVDNKPRFLQMYIYDTENEVENRLRFFEGDTRSPLSADIVSTLARVLSDVNGYVKLFRSARDICSLQEVPNFAIKLYNSHTRKNYEMPSTGTLGAIICDNDPLATDYDIVIHSKDGNPRRQVAFFVYATSVPVALPLCRARLVP</sequence>